<name>E0UJ69_GLOV7</name>
<organism evidence="1 2">
    <name type="scientific">Gloeothece verrucosa (strain PCC 7822)</name>
    <name type="common">Cyanothece sp. (strain PCC 7822)</name>
    <dbReference type="NCBI Taxonomy" id="497965"/>
    <lineage>
        <taxon>Bacteria</taxon>
        <taxon>Bacillati</taxon>
        <taxon>Cyanobacteriota</taxon>
        <taxon>Cyanophyceae</taxon>
        <taxon>Oscillatoriophycideae</taxon>
        <taxon>Chroococcales</taxon>
        <taxon>Aphanothecaceae</taxon>
        <taxon>Gloeothece</taxon>
        <taxon>Gloeothece verrucosa</taxon>
    </lineage>
</organism>
<dbReference type="STRING" id="497965.Cyan7822_3840"/>
<dbReference type="KEGG" id="cyj:Cyan7822_3840"/>
<evidence type="ECO:0000313" key="1">
    <source>
        <dbReference type="EMBL" id="ADN15772.1"/>
    </source>
</evidence>
<gene>
    <name evidence="1" type="ordered locus">Cyan7822_3840</name>
</gene>
<proteinExistence type="predicted"/>
<dbReference type="EMBL" id="CP002198">
    <property type="protein sequence ID" value="ADN15772.1"/>
    <property type="molecule type" value="Genomic_DNA"/>
</dbReference>
<accession>E0UJ69</accession>
<sequence>MTDQQYWEERKAYVKALYSLVNVLHANKIDADKLLEILQTRYGVKRLCQLTNEQMDELKAYLSPTKKLYD</sequence>
<dbReference type="RefSeq" id="WP_013323840.1">
    <property type="nucleotide sequence ID" value="NC_014501.1"/>
</dbReference>
<keyword evidence="2" id="KW-1185">Reference proteome</keyword>
<protein>
    <submittedName>
        <fullName evidence="1">Uncharacterized protein</fullName>
    </submittedName>
</protein>
<reference evidence="2" key="1">
    <citation type="journal article" date="2011" name="MBio">
        <title>Novel metabolic attributes of the genus Cyanothece, comprising a group of unicellular nitrogen-fixing Cyanobacteria.</title>
        <authorList>
            <person name="Bandyopadhyay A."/>
            <person name="Elvitigala T."/>
            <person name="Welsh E."/>
            <person name="Stockel J."/>
            <person name="Liberton M."/>
            <person name="Min H."/>
            <person name="Sherman L.A."/>
            <person name="Pakrasi H.B."/>
        </authorList>
    </citation>
    <scope>NUCLEOTIDE SEQUENCE [LARGE SCALE GENOMIC DNA]</scope>
    <source>
        <strain evidence="2">PCC 7822</strain>
    </source>
</reference>
<evidence type="ECO:0000313" key="2">
    <source>
        <dbReference type="Proteomes" id="UP000008206"/>
    </source>
</evidence>
<dbReference type="HOGENOM" id="CLU_2751032_0_0_3"/>
<dbReference type="AlphaFoldDB" id="E0UJ69"/>
<dbReference type="Proteomes" id="UP000008206">
    <property type="component" value="Chromosome"/>
</dbReference>